<dbReference type="Gene3D" id="3.40.630.10">
    <property type="entry name" value="Zn peptidases"/>
    <property type="match status" value="1"/>
</dbReference>
<dbReference type="Gene3D" id="3.30.70.360">
    <property type="match status" value="1"/>
</dbReference>
<proteinExistence type="predicted"/>
<evidence type="ECO:0000256" key="2">
    <source>
        <dbReference type="ARBA" id="ARBA00022723"/>
    </source>
</evidence>
<evidence type="ECO:0000259" key="4">
    <source>
        <dbReference type="Pfam" id="PF07687"/>
    </source>
</evidence>
<organism evidence="5 6">
    <name type="scientific">Alkalispirillum mobile</name>
    <dbReference type="NCBI Taxonomy" id="85925"/>
    <lineage>
        <taxon>Bacteria</taxon>
        <taxon>Pseudomonadati</taxon>
        <taxon>Pseudomonadota</taxon>
        <taxon>Gammaproteobacteria</taxon>
        <taxon>Chromatiales</taxon>
        <taxon>Ectothiorhodospiraceae</taxon>
        <taxon>Alkalispirillum</taxon>
    </lineage>
</organism>
<keyword evidence="1" id="KW-0645">Protease</keyword>
<reference evidence="5 6" key="1">
    <citation type="submission" date="2018-10" db="EMBL/GenBank/DDBJ databases">
        <title>Genomic Encyclopedia of Type Strains, Phase IV (KMG-IV): sequencing the most valuable type-strain genomes for metagenomic binning, comparative biology and taxonomic classification.</title>
        <authorList>
            <person name="Goeker M."/>
        </authorList>
    </citation>
    <scope>NUCLEOTIDE SEQUENCE [LARGE SCALE GENOMIC DNA]</scope>
    <source>
        <strain evidence="5 6">DSM 12769</strain>
    </source>
</reference>
<keyword evidence="2" id="KW-0479">Metal-binding</keyword>
<dbReference type="InterPro" id="IPR051458">
    <property type="entry name" value="Cyt/Met_Dipeptidase"/>
</dbReference>
<evidence type="ECO:0000256" key="1">
    <source>
        <dbReference type="ARBA" id="ARBA00022670"/>
    </source>
</evidence>
<dbReference type="InterPro" id="IPR011650">
    <property type="entry name" value="Peptidase_M20_dimer"/>
</dbReference>
<dbReference type="SUPFAM" id="SSF53187">
    <property type="entry name" value="Zn-dependent exopeptidases"/>
    <property type="match status" value="1"/>
</dbReference>
<protein>
    <submittedName>
        <fullName evidence="5">Acetylornithine deacetylase/succinyl-diaminopimelate desuccinylase-like protein</fullName>
    </submittedName>
</protein>
<keyword evidence="6" id="KW-1185">Reference proteome</keyword>
<dbReference type="OrthoDB" id="9761532at2"/>
<evidence type="ECO:0000313" key="5">
    <source>
        <dbReference type="EMBL" id="RLK50603.1"/>
    </source>
</evidence>
<dbReference type="PANTHER" id="PTHR43270">
    <property type="entry name" value="BETA-ALA-HIS DIPEPTIDASE"/>
    <property type="match status" value="1"/>
</dbReference>
<name>A0A498C5M8_9GAMM</name>
<dbReference type="Pfam" id="PF07687">
    <property type="entry name" value="M20_dimer"/>
    <property type="match status" value="1"/>
</dbReference>
<sequence>MSSTAIRQAVDRLWDESIIQALSDFIRIPAKSPHFDANWAENGHLDAAIALAEDWCRHHAPADATIEVVRLPGRTPLLLVDIPGEAPGGVLLYGHLDKQPEVSGWDADKGPWQPVIQDDKLYGRGSVDDGYALFSSLAAVLALREQGLPHARCTLLIETCEESGSYDLPHYIEALAERLGEPDLVICLDSGCGNYEQLWCTTSLRGVAAGTLSVDVLSAGVHSGDAGGVIPSSFRIARQLLERLEDSATGQVLPDSFNAEIPETRRQQAAHAADVLGDILFQRFPRVSGLRPDVDSNAELVLNRTWRPALEVVGAGGLPAPADAGNVLRAGTTLKLSLRLPPTVDATAATEALTALLTDDAPNGARVHFEPDQASDGWHAPDFAPWLEQALDEASREHFGKPAVHMGEGGAIPFMDLLAETFPKAQFVVTGALGPGANAHGPNEFLHLPMARKVTACMAEVLRAHAEA</sequence>
<keyword evidence="3" id="KW-0378">Hydrolase</keyword>
<gene>
    <name evidence="5" type="ORF">DFR31_0509</name>
</gene>
<evidence type="ECO:0000313" key="6">
    <source>
        <dbReference type="Proteomes" id="UP000275461"/>
    </source>
</evidence>
<dbReference type="GO" id="GO:0006508">
    <property type="term" value="P:proteolysis"/>
    <property type="evidence" value="ECO:0007669"/>
    <property type="project" value="UniProtKB-KW"/>
</dbReference>
<dbReference type="Proteomes" id="UP000275461">
    <property type="component" value="Unassembled WGS sequence"/>
</dbReference>
<accession>A0A498C5M8</accession>
<dbReference type="PANTHER" id="PTHR43270:SF4">
    <property type="entry name" value="CARNOSINE DIPEPTIDASE 2, ISOFORM A"/>
    <property type="match status" value="1"/>
</dbReference>
<dbReference type="GO" id="GO:0008233">
    <property type="term" value="F:peptidase activity"/>
    <property type="evidence" value="ECO:0007669"/>
    <property type="project" value="UniProtKB-KW"/>
</dbReference>
<feature type="domain" description="Peptidase M20 dimerisation" evidence="4">
    <location>
        <begin position="203"/>
        <end position="364"/>
    </location>
</feature>
<dbReference type="AlphaFoldDB" id="A0A498C5M8"/>
<dbReference type="GO" id="GO:0046872">
    <property type="term" value="F:metal ion binding"/>
    <property type="evidence" value="ECO:0007669"/>
    <property type="project" value="UniProtKB-KW"/>
</dbReference>
<dbReference type="Pfam" id="PF01546">
    <property type="entry name" value="Peptidase_M20"/>
    <property type="match status" value="1"/>
</dbReference>
<evidence type="ECO:0000256" key="3">
    <source>
        <dbReference type="ARBA" id="ARBA00022801"/>
    </source>
</evidence>
<dbReference type="EMBL" id="RCDA01000001">
    <property type="protein sequence ID" value="RLK50603.1"/>
    <property type="molecule type" value="Genomic_DNA"/>
</dbReference>
<dbReference type="InterPro" id="IPR002933">
    <property type="entry name" value="Peptidase_M20"/>
</dbReference>
<comment type="caution">
    <text evidence="5">The sequence shown here is derived from an EMBL/GenBank/DDBJ whole genome shotgun (WGS) entry which is preliminary data.</text>
</comment>
<dbReference type="RefSeq" id="WP_121441084.1">
    <property type="nucleotide sequence ID" value="NZ_RCDA01000001.1"/>
</dbReference>